<feature type="region of interest" description="Disordered" evidence="1">
    <location>
        <begin position="173"/>
        <end position="206"/>
    </location>
</feature>
<feature type="region of interest" description="Disordered" evidence="1">
    <location>
        <begin position="289"/>
        <end position="358"/>
    </location>
</feature>
<feature type="compositionally biased region" description="Polar residues" evidence="1">
    <location>
        <begin position="346"/>
        <end position="358"/>
    </location>
</feature>
<organism evidence="2 3">
    <name type="scientific">Sporothrix stenoceras</name>
    <dbReference type="NCBI Taxonomy" id="5173"/>
    <lineage>
        <taxon>Eukaryota</taxon>
        <taxon>Fungi</taxon>
        <taxon>Dikarya</taxon>
        <taxon>Ascomycota</taxon>
        <taxon>Pezizomycotina</taxon>
        <taxon>Sordariomycetes</taxon>
        <taxon>Sordariomycetidae</taxon>
        <taxon>Ophiostomatales</taxon>
        <taxon>Ophiostomataceae</taxon>
        <taxon>Sporothrix</taxon>
    </lineage>
</organism>
<feature type="compositionally biased region" description="Low complexity" evidence="1">
    <location>
        <begin position="51"/>
        <end position="83"/>
    </location>
</feature>
<feature type="compositionally biased region" description="Low complexity" evidence="1">
    <location>
        <begin position="613"/>
        <end position="629"/>
    </location>
</feature>
<gene>
    <name evidence="2" type="ORF">Sste5346_005939</name>
</gene>
<comment type="caution">
    <text evidence="2">The sequence shown here is derived from an EMBL/GenBank/DDBJ whole genome shotgun (WGS) entry which is preliminary data.</text>
</comment>
<feature type="compositionally biased region" description="Low complexity" evidence="1">
    <location>
        <begin position="466"/>
        <end position="478"/>
    </location>
</feature>
<feature type="compositionally biased region" description="Polar residues" evidence="1">
    <location>
        <begin position="1"/>
        <end position="12"/>
    </location>
</feature>
<feature type="compositionally biased region" description="Polar residues" evidence="1">
    <location>
        <begin position="173"/>
        <end position="191"/>
    </location>
</feature>
<feature type="compositionally biased region" description="Low complexity" evidence="1">
    <location>
        <begin position="414"/>
        <end position="425"/>
    </location>
</feature>
<dbReference type="EMBL" id="JAWCUI010000034">
    <property type="protein sequence ID" value="KAL1894153.1"/>
    <property type="molecule type" value="Genomic_DNA"/>
</dbReference>
<feature type="region of interest" description="Disordered" evidence="1">
    <location>
        <begin position="407"/>
        <end position="431"/>
    </location>
</feature>
<name>A0ABR3Z0V1_9PEZI</name>
<reference evidence="2 3" key="1">
    <citation type="journal article" date="2024" name="IMA Fungus">
        <title>IMA Genome - F19 : A genome assembly and annotation guide to empower mycologists, including annotated draft genome sequences of Ceratocystis pirilliformis, Diaporthe australafricana, Fusarium ophioides, Paecilomyces lecythidis, and Sporothrix stenoceras.</title>
        <authorList>
            <person name="Aylward J."/>
            <person name="Wilson A.M."/>
            <person name="Visagie C.M."/>
            <person name="Spraker J."/>
            <person name="Barnes I."/>
            <person name="Buitendag C."/>
            <person name="Ceriani C."/>
            <person name="Del Mar Angel L."/>
            <person name="du Plessis D."/>
            <person name="Fuchs T."/>
            <person name="Gasser K."/>
            <person name="Kramer D."/>
            <person name="Li W."/>
            <person name="Munsamy K."/>
            <person name="Piso A."/>
            <person name="Price J.L."/>
            <person name="Sonnekus B."/>
            <person name="Thomas C."/>
            <person name="van der Nest A."/>
            <person name="van Dijk A."/>
            <person name="van Heerden A."/>
            <person name="van Vuuren N."/>
            <person name="Yilmaz N."/>
            <person name="Duong T.A."/>
            <person name="van der Merwe N.A."/>
            <person name="Wingfield M.J."/>
            <person name="Wingfield B.D."/>
        </authorList>
    </citation>
    <scope>NUCLEOTIDE SEQUENCE [LARGE SCALE GENOMIC DNA]</scope>
    <source>
        <strain evidence="2 3">CMW 5346</strain>
    </source>
</reference>
<protein>
    <submittedName>
        <fullName evidence="2">Uncharacterized protein</fullName>
    </submittedName>
</protein>
<evidence type="ECO:0000313" key="3">
    <source>
        <dbReference type="Proteomes" id="UP001583186"/>
    </source>
</evidence>
<feature type="region of interest" description="Disordered" evidence="1">
    <location>
        <begin position="1"/>
        <end position="23"/>
    </location>
</feature>
<feature type="region of interest" description="Disordered" evidence="1">
    <location>
        <begin position="43"/>
        <end position="88"/>
    </location>
</feature>
<evidence type="ECO:0000313" key="2">
    <source>
        <dbReference type="EMBL" id="KAL1894153.1"/>
    </source>
</evidence>
<keyword evidence="3" id="KW-1185">Reference proteome</keyword>
<dbReference type="Proteomes" id="UP001583186">
    <property type="component" value="Unassembled WGS sequence"/>
</dbReference>
<feature type="compositionally biased region" description="Low complexity" evidence="1">
    <location>
        <begin position="192"/>
        <end position="206"/>
    </location>
</feature>
<feature type="compositionally biased region" description="Low complexity" evidence="1">
    <location>
        <begin position="253"/>
        <end position="262"/>
    </location>
</feature>
<feature type="region of interest" description="Disordered" evidence="1">
    <location>
        <begin position="220"/>
        <end position="275"/>
    </location>
</feature>
<sequence length="700" mass="76228">MALKTTTANQLQHGHRRRVNKPVLVRGSQLSARYITERRIKHERKIRKQQQKQQEQRIQQEQSAASSATATPEPSTPPSESTSFQGMTAEKKEALQHILGRTLDEKDRSAADILATLYMTGMLDRKTPAASEASGASTPIHESDAEPSKVILPSMQQTEVMLEVWRAERSGVKSSAAPSTEAANAEPTTALSSSLMTPGLSASSSSSAMASAQSSFSLGSPVSQYARMPSPSGPPPPPYDAWRKSIGVAHGEAAPAPSASAPLPAPIPTTSKVTQSPFSTYAQNYFCSSRNSSSNNQAASGPNGMPSPPQSPTDAGRPREYSHKPAAPTNTLPTLPSIANLPTPPQSFSASMQPASYHQQAYHPHNAYQPRYNPQYELPAPMPTHRRSIHGGAEDIATTVVTLPPPGIGSSREPLTPVSPLTLPSAFGRRSTMPTMPSVATMINGPYHHNSPRMAAKMDARRDRMSSASSPSTSTTKKAMPKPHCNVKYETAELDFIMYQRTTKNRAWDDVTSSFNAALPRLRQYADMDCARLGGVGLAGSNSPGGADKMDRYRARPERTTPGLQASYYRQRLALPLLDEAGQLVFDDASNKQLFTEVMVRDDKSRKKLRRITTGPTAVAPTAAPSSSSKVNPDDARVHLVLYFPERVTYYDYWFVSEEDKALARQRTYERNMQRHQRGLPSWHPGNDDPDSGILTLGKD</sequence>
<feature type="compositionally biased region" description="Low complexity" evidence="1">
    <location>
        <begin position="325"/>
        <end position="336"/>
    </location>
</feature>
<evidence type="ECO:0000256" key="1">
    <source>
        <dbReference type="SAM" id="MobiDB-lite"/>
    </source>
</evidence>
<proteinExistence type="predicted"/>
<feature type="region of interest" description="Disordered" evidence="1">
    <location>
        <begin position="606"/>
        <end position="632"/>
    </location>
</feature>
<feature type="region of interest" description="Disordered" evidence="1">
    <location>
        <begin position="460"/>
        <end position="482"/>
    </location>
</feature>
<accession>A0ABR3Z0V1</accession>
<feature type="region of interest" description="Disordered" evidence="1">
    <location>
        <begin position="673"/>
        <end position="700"/>
    </location>
</feature>